<evidence type="ECO:0000256" key="1">
    <source>
        <dbReference type="ARBA" id="ARBA00002633"/>
    </source>
</evidence>
<comment type="caution">
    <text evidence="7">The sequence shown here is derived from an EMBL/GenBank/DDBJ whole genome shotgun (WGS) entry which is preliminary data.</text>
</comment>
<dbReference type="InterPro" id="IPR022973">
    <property type="entry name" value="Ribosomal_uL10_bac"/>
</dbReference>
<dbReference type="SUPFAM" id="SSF160369">
    <property type="entry name" value="Ribosomal protein L10-like"/>
    <property type="match status" value="1"/>
</dbReference>
<dbReference type="GO" id="GO:0005840">
    <property type="term" value="C:ribosome"/>
    <property type="evidence" value="ECO:0007669"/>
    <property type="project" value="UniProtKB-KW"/>
</dbReference>
<dbReference type="Proteomes" id="UP001196068">
    <property type="component" value="Unassembled WGS sequence"/>
</dbReference>
<keyword evidence="6" id="KW-0694">RNA-binding</keyword>
<dbReference type="InterPro" id="IPR043141">
    <property type="entry name" value="Ribosomal_uL10-like_sf"/>
</dbReference>
<evidence type="ECO:0000313" key="8">
    <source>
        <dbReference type="Proteomes" id="UP001196068"/>
    </source>
</evidence>
<dbReference type="InterPro" id="IPR047865">
    <property type="entry name" value="Ribosomal_uL10_bac_type"/>
</dbReference>
<keyword evidence="8" id="KW-1185">Reference proteome</keyword>
<dbReference type="GO" id="GO:0006412">
    <property type="term" value="P:translation"/>
    <property type="evidence" value="ECO:0007669"/>
    <property type="project" value="UniProtKB-UniRule"/>
</dbReference>
<reference evidence="7" key="1">
    <citation type="submission" date="2020-01" db="EMBL/GenBank/DDBJ databases">
        <authorList>
            <person name="Rat A."/>
        </authorList>
    </citation>
    <scope>NUCLEOTIDE SEQUENCE</scope>
    <source>
        <strain evidence="7">LMG 28251</strain>
    </source>
</reference>
<organism evidence="7 8">
    <name type="scientific">Plastoroseomonas arctica</name>
    <dbReference type="NCBI Taxonomy" id="1509237"/>
    <lineage>
        <taxon>Bacteria</taxon>
        <taxon>Pseudomonadati</taxon>
        <taxon>Pseudomonadota</taxon>
        <taxon>Alphaproteobacteria</taxon>
        <taxon>Acetobacterales</taxon>
        <taxon>Acetobacteraceae</taxon>
        <taxon>Plastoroseomonas</taxon>
    </lineage>
</organism>
<dbReference type="NCBIfam" id="NF000955">
    <property type="entry name" value="PRK00099.1-1"/>
    <property type="match status" value="1"/>
</dbReference>
<dbReference type="CDD" id="cd05797">
    <property type="entry name" value="Ribosomal_L10"/>
    <property type="match status" value="1"/>
</dbReference>
<dbReference type="Pfam" id="PF00466">
    <property type="entry name" value="Ribosomal_L10"/>
    <property type="match status" value="1"/>
</dbReference>
<evidence type="ECO:0000256" key="2">
    <source>
        <dbReference type="ARBA" id="ARBA00008889"/>
    </source>
</evidence>
<sequence>MERTEKRDFVASLAGVFAETSFVLVAQNKGLTVADVDSLRRKMRAAGCSYKVAKNRLASLALAGTSFEGISPLLKGPTALAWSKDAVAVAKTALEFAKTNDKFVVLGGALGKQTLDVAGVKALAELPSLETLRAQLVGLIQTPGTRIAGILQAPGGQLARVLAAYAKKDEAAAEAA</sequence>
<evidence type="ECO:0000256" key="6">
    <source>
        <dbReference type="HAMAP-Rule" id="MF_00362"/>
    </source>
</evidence>
<evidence type="ECO:0000256" key="3">
    <source>
        <dbReference type="ARBA" id="ARBA00022980"/>
    </source>
</evidence>
<evidence type="ECO:0000313" key="7">
    <source>
        <dbReference type="EMBL" id="MBR0655681.1"/>
    </source>
</evidence>
<dbReference type="HAMAP" id="MF_00362">
    <property type="entry name" value="Ribosomal_uL10"/>
    <property type="match status" value="1"/>
</dbReference>
<dbReference type="GO" id="GO:1990904">
    <property type="term" value="C:ribonucleoprotein complex"/>
    <property type="evidence" value="ECO:0007669"/>
    <property type="project" value="UniProtKB-KW"/>
</dbReference>
<comment type="subunit">
    <text evidence="6">Part of the ribosomal stalk of the 50S ribosomal subunit. The N-terminus interacts with L11 and the large rRNA to form the base of the stalk. The C-terminus forms an elongated spine to which L12 dimers bind in a sequential fashion forming a multimeric L10(L12)X complex.</text>
</comment>
<comment type="similarity">
    <text evidence="2 6">Belongs to the universal ribosomal protein uL10 family.</text>
</comment>
<accession>A0AAF1JWY8</accession>
<reference evidence="7" key="2">
    <citation type="journal article" date="2021" name="Syst. Appl. Microbiol.">
        <title>Roseomonas hellenica sp. nov., isolated from roots of wild-growing Alkanna tinctoria.</title>
        <authorList>
            <person name="Rat A."/>
            <person name="Naranjo H.D."/>
            <person name="Lebbe L."/>
            <person name="Cnockaert M."/>
            <person name="Krigas N."/>
            <person name="Grigoriadou K."/>
            <person name="Maloupa E."/>
            <person name="Willems A."/>
        </authorList>
    </citation>
    <scope>NUCLEOTIDE SEQUENCE</scope>
    <source>
        <strain evidence="7">LMG 28251</strain>
    </source>
</reference>
<keyword evidence="4 6" id="KW-0687">Ribonucleoprotein</keyword>
<dbReference type="Gene3D" id="3.30.70.1730">
    <property type="match status" value="1"/>
</dbReference>
<dbReference type="EMBL" id="JAAEDH010000011">
    <property type="protein sequence ID" value="MBR0655681.1"/>
    <property type="molecule type" value="Genomic_DNA"/>
</dbReference>
<dbReference type="AlphaFoldDB" id="A0AAF1JWY8"/>
<dbReference type="InterPro" id="IPR001790">
    <property type="entry name" value="Ribosomal_uL10"/>
</dbReference>
<proteinExistence type="inferred from homology"/>
<keyword evidence="6" id="KW-0699">rRNA-binding</keyword>
<protein>
    <recommendedName>
        <fullName evidence="5 6">Large ribosomal subunit protein uL10</fullName>
    </recommendedName>
</protein>
<dbReference type="GO" id="GO:0070180">
    <property type="term" value="F:large ribosomal subunit rRNA binding"/>
    <property type="evidence" value="ECO:0007669"/>
    <property type="project" value="UniProtKB-UniRule"/>
</dbReference>
<gene>
    <name evidence="6 7" type="primary">rplJ</name>
    <name evidence="7" type="ORF">GXW79_11380</name>
</gene>
<evidence type="ECO:0000256" key="5">
    <source>
        <dbReference type="ARBA" id="ARBA00035202"/>
    </source>
</evidence>
<dbReference type="RefSeq" id="WP_211874516.1">
    <property type="nucleotide sequence ID" value="NZ_JAAEDH010000011.1"/>
</dbReference>
<evidence type="ECO:0000256" key="4">
    <source>
        <dbReference type="ARBA" id="ARBA00023274"/>
    </source>
</evidence>
<dbReference type="Gene3D" id="6.10.250.290">
    <property type="match status" value="1"/>
</dbReference>
<comment type="function">
    <text evidence="1 6">Forms part of the ribosomal stalk, playing a central role in the interaction of the ribosome with GTP-bound translation factors.</text>
</comment>
<dbReference type="PANTHER" id="PTHR11560">
    <property type="entry name" value="39S RIBOSOMAL PROTEIN L10, MITOCHONDRIAL"/>
    <property type="match status" value="1"/>
</dbReference>
<keyword evidence="3 6" id="KW-0689">Ribosomal protein</keyword>
<name>A0AAF1JWY8_9PROT</name>